<evidence type="ECO:0000256" key="1">
    <source>
        <dbReference type="SAM" id="SignalP"/>
    </source>
</evidence>
<dbReference type="EMBL" id="MCFL01000007">
    <property type="protein sequence ID" value="ORZ38996.1"/>
    <property type="molecule type" value="Genomic_DNA"/>
</dbReference>
<organism evidence="2 3">
    <name type="scientific">Catenaria anguillulae PL171</name>
    <dbReference type="NCBI Taxonomy" id="765915"/>
    <lineage>
        <taxon>Eukaryota</taxon>
        <taxon>Fungi</taxon>
        <taxon>Fungi incertae sedis</taxon>
        <taxon>Blastocladiomycota</taxon>
        <taxon>Blastocladiomycetes</taxon>
        <taxon>Blastocladiales</taxon>
        <taxon>Catenariaceae</taxon>
        <taxon>Catenaria</taxon>
    </lineage>
</organism>
<evidence type="ECO:0000313" key="2">
    <source>
        <dbReference type="EMBL" id="ORZ38996.1"/>
    </source>
</evidence>
<dbReference type="Proteomes" id="UP000193411">
    <property type="component" value="Unassembled WGS sequence"/>
</dbReference>
<proteinExistence type="predicted"/>
<name>A0A1Y2HWM4_9FUNG</name>
<comment type="caution">
    <text evidence="2">The sequence shown here is derived from an EMBL/GenBank/DDBJ whole genome shotgun (WGS) entry which is preliminary data.</text>
</comment>
<gene>
    <name evidence="2" type="ORF">BCR44DRAFT_1285350</name>
</gene>
<accession>A0A1Y2HWM4</accession>
<sequence>MKLLALIALLGSLALLANAYLVFHPTSLSLTSDLSGGVVQVRLAARPPRTVAVYFDAPKTRFDRCSLTFTPDNWQTPKTCASCLSPLRRWPSLRGMCRSRSKLTAKIATGPTMVRQ</sequence>
<feature type="signal peptide" evidence="1">
    <location>
        <begin position="1"/>
        <end position="19"/>
    </location>
</feature>
<protein>
    <submittedName>
        <fullName evidence="2">Uncharacterized protein</fullName>
    </submittedName>
</protein>
<keyword evidence="3" id="KW-1185">Reference proteome</keyword>
<evidence type="ECO:0000313" key="3">
    <source>
        <dbReference type="Proteomes" id="UP000193411"/>
    </source>
</evidence>
<dbReference type="AlphaFoldDB" id="A0A1Y2HWM4"/>
<keyword evidence="1" id="KW-0732">Signal</keyword>
<feature type="chain" id="PRO_5013208956" evidence="1">
    <location>
        <begin position="20"/>
        <end position="116"/>
    </location>
</feature>
<reference evidence="2 3" key="1">
    <citation type="submission" date="2016-07" db="EMBL/GenBank/DDBJ databases">
        <title>Pervasive Adenine N6-methylation of Active Genes in Fungi.</title>
        <authorList>
            <consortium name="DOE Joint Genome Institute"/>
            <person name="Mondo S.J."/>
            <person name="Dannebaum R.O."/>
            <person name="Kuo R.C."/>
            <person name="Labutti K."/>
            <person name="Haridas S."/>
            <person name="Kuo A."/>
            <person name="Salamov A."/>
            <person name="Ahrendt S.R."/>
            <person name="Lipzen A."/>
            <person name="Sullivan W."/>
            <person name="Andreopoulos W.B."/>
            <person name="Clum A."/>
            <person name="Lindquist E."/>
            <person name="Daum C."/>
            <person name="Ramamoorthy G.K."/>
            <person name="Gryganskyi A."/>
            <person name="Culley D."/>
            <person name="Magnuson J.K."/>
            <person name="James T.Y."/>
            <person name="O'Malley M.A."/>
            <person name="Stajich J.E."/>
            <person name="Spatafora J.W."/>
            <person name="Visel A."/>
            <person name="Grigoriev I.V."/>
        </authorList>
    </citation>
    <scope>NUCLEOTIDE SEQUENCE [LARGE SCALE GENOMIC DNA]</scope>
    <source>
        <strain evidence="2 3">PL171</strain>
    </source>
</reference>